<dbReference type="CDD" id="cd24138">
    <property type="entry name" value="TtcA-like"/>
    <property type="match status" value="1"/>
</dbReference>
<protein>
    <submittedName>
        <fullName evidence="3">tRNA 2-thiocytidine(32) synthetase TtcA</fullName>
    </submittedName>
</protein>
<dbReference type="InterPro" id="IPR011063">
    <property type="entry name" value="TilS/TtcA_N"/>
</dbReference>
<dbReference type="Gene3D" id="3.40.50.620">
    <property type="entry name" value="HUPs"/>
    <property type="match status" value="1"/>
</dbReference>
<proteinExistence type="predicted"/>
<reference evidence="3 4" key="1">
    <citation type="submission" date="2019-06" db="EMBL/GenBank/DDBJ databases">
        <title>Persicimonas caeni gen. nov., sp. nov., a predatory bacterium isolated from solar saltern.</title>
        <authorList>
            <person name="Wang S."/>
        </authorList>
    </citation>
    <scope>NUCLEOTIDE SEQUENCE [LARGE SCALE GENOMIC DNA]</scope>
    <source>
        <strain evidence="3 4">YN101</strain>
    </source>
</reference>
<dbReference type="GO" id="GO:0016740">
    <property type="term" value="F:transferase activity"/>
    <property type="evidence" value="ECO:0007669"/>
    <property type="project" value="UniProtKB-KW"/>
</dbReference>
<dbReference type="GO" id="GO:0008033">
    <property type="term" value="P:tRNA processing"/>
    <property type="evidence" value="ECO:0007669"/>
    <property type="project" value="InterPro"/>
</dbReference>
<dbReference type="InterPro" id="IPR014729">
    <property type="entry name" value="Rossmann-like_a/b/a_fold"/>
</dbReference>
<evidence type="ECO:0000259" key="2">
    <source>
        <dbReference type="Pfam" id="PF01171"/>
    </source>
</evidence>
<accession>A0A4Y6PXG2</accession>
<sequence length="275" mass="30244">MLGVTSKSMVRRRDHSAFASIRGVKMTAAPETQMTGSTGNAAPLSKPVIKLVRQAVLDFVLIEPGDRIAVGLSGGKDSLMLAAALGELSRHGDLDFEMQPIHLDQNQPGFDRDGFNAALDRLGLGCEVIDEDTHSVVQSKLEPGQIPCALCSRMRRGILNEFCVANGFNKLALGHHLDDAVETFFLNLFYGRRLEPLKPATPTEDGAVTTIRPLILVEERKIEAWVDEHNVPTVPCPVCDAFPELKRRDLKELLSEFAKMQPDMHASVRTALYES</sequence>
<evidence type="ECO:0000313" key="3">
    <source>
        <dbReference type="EMBL" id="QDG52819.1"/>
    </source>
</evidence>
<name>A0A4Y6PXG2_PERCE</name>
<dbReference type="AlphaFoldDB" id="A0A4Y6PXG2"/>
<feature type="domain" description="tRNA(Ile)-lysidine/2-thiocytidine synthase N-terminal" evidence="2">
    <location>
        <begin position="68"/>
        <end position="232"/>
    </location>
</feature>
<dbReference type="Pfam" id="PF01171">
    <property type="entry name" value="ATP_bind_3"/>
    <property type="match status" value="1"/>
</dbReference>
<keyword evidence="1" id="KW-0808">Transferase</keyword>
<organism evidence="3 4">
    <name type="scientific">Persicimonas caeni</name>
    <dbReference type="NCBI Taxonomy" id="2292766"/>
    <lineage>
        <taxon>Bacteria</taxon>
        <taxon>Deltaproteobacteria</taxon>
        <taxon>Bradymonadales</taxon>
        <taxon>Bradymonadaceae</taxon>
        <taxon>Persicimonas</taxon>
    </lineage>
</organism>
<dbReference type="Proteomes" id="UP000315995">
    <property type="component" value="Chromosome"/>
</dbReference>
<dbReference type="InterPro" id="IPR035107">
    <property type="entry name" value="tRNA_thiolation_TtcA_Ctu1"/>
</dbReference>
<dbReference type="PIRSF" id="PIRSF004976">
    <property type="entry name" value="ATPase_YdaO"/>
    <property type="match status" value="1"/>
</dbReference>
<dbReference type="EMBL" id="CP041186">
    <property type="protein sequence ID" value="QDG52819.1"/>
    <property type="molecule type" value="Genomic_DNA"/>
</dbReference>
<dbReference type="OrthoDB" id="9801054at2"/>
<evidence type="ECO:0000256" key="1">
    <source>
        <dbReference type="ARBA" id="ARBA00022679"/>
    </source>
</evidence>
<accession>A0A5B8Y8W4</accession>
<keyword evidence="4" id="KW-1185">Reference proteome</keyword>
<gene>
    <name evidence="3" type="ORF">FIV42_19335</name>
</gene>
<dbReference type="PANTHER" id="PTHR43686">
    <property type="entry name" value="SULFURTRANSFERASE-RELATED"/>
    <property type="match status" value="1"/>
</dbReference>
<dbReference type="PANTHER" id="PTHR43686:SF1">
    <property type="entry name" value="AMINOTRAN_5 DOMAIN-CONTAINING PROTEIN"/>
    <property type="match status" value="1"/>
</dbReference>
<evidence type="ECO:0000313" key="4">
    <source>
        <dbReference type="Proteomes" id="UP000315995"/>
    </source>
</evidence>
<dbReference type="SUPFAM" id="SSF52402">
    <property type="entry name" value="Adenine nucleotide alpha hydrolases-like"/>
    <property type="match status" value="1"/>
</dbReference>